<accession>A0A2P2PLT0</accession>
<evidence type="ECO:0000313" key="1">
    <source>
        <dbReference type="EMBL" id="MBX55698.1"/>
    </source>
</evidence>
<organism evidence="1">
    <name type="scientific">Rhizophora mucronata</name>
    <name type="common">Asiatic mangrove</name>
    <dbReference type="NCBI Taxonomy" id="61149"/>
    <lineage>
        <taxon>Eukaryota</taxon>
        <taxon>Viridiplantae</taxon>
        <taxon>Streptophyta</taxon>
        <taxon>Embryophyta</taxon>
        <taxon>Tracheophyta</taxon>
        <taxon>Spermatophyta</taxon>
        <taxon>Magnoliopsida</taxon>
        <taxon>eudicotyledons</taxon>
        <taxon>Gunneridae</taxon>
        <taxon>Pentapetalae</taxon>
        <taxon>rosids</taxon>
        <taxon>fabids</taxon>
        <taxon>Malpighiales</taxon>
        <taxon>Rhizophoraceae</taxon>
        <taxon>Rhizophora</taxon>
    </lineage>
</organism>
<protein>
    <submittedName>
        <fullName evidence="1">Uncharacterized protein</fullName>
    </submittedName>
</protein>
<reference evidence="1" key="1">
    <citation type="submission" date="2018-02" db="EMBL/GenBank/DDBJ databases">
        <title>Rhizophora mucronata_Transcriptome.</title>
        <authorList>
            <person name="Meera S.P."/>
            <person name="Sreeshan A."/>
            <person name="Augustine A."/>
        </authorList>
    </citation>
    <scope>NUCLEOTIDE SEQUENCE</scope>
    <source>
        <tissue evidence="1">Leaf</tissue>
    </source>
</reference>
<proteinExistence type="predicted"/>
<sequence length="34" mass="3905">MQEHSQSGLKLTCLEIKVLCLSKNQQTKLTIFKI</sequence>
<name>A0A2P2PLT0_RHIMU</name>
<dbReference type="AlphaFoldDB" id="A0A2P2PLT0"/>
<dbReference type="EMBL" id="GGEC01075214">
    <property type="protein sequence ID" value="MBX55698.1"/>
    <property type="molecule type" value="Transcribed_RNA"/>
</dbReference>